<keyword evidence="5" id="KW-1185">Reference proteome</keyword>
<organism evidence="4 5">
    <name type="scientific">Faecalitalea cylindroides</name>
    <dbReference type="NCBI Taxonomy" id="39483"/>
    <lineage>
        <taxon>Bacteria</taxon>
        <taxon>Bacillati</taxon>
        <taxon>Bacillota</taxon>
        <taxon>Erysipelotrichia</taxon>
        <taxon>Erysipelotrichales</taxon>
        <taxon>Erysipelotrichaceae</taxon>
        <taxon>Faecalitalea</taxon>
    </lineage>
</organism>
<name>A0A1Y4LMZ4_9FIRM</name>
<dbReference type="SUPFAM" id="SSF140931">
    <property type="entry name" value="Fic-like"/>
    <property type="match status" value="1"/>
</dbReference>
<dbReference type="AlphaFoldDB" id="A0A1Y4LMZ4"/>
<evidence type="ECO:0000256" key="2">
    <source>
        <dbReference type="PIRSR" id="PIRSR640198-2"/>
    </source>
</evidence>
<sequence length="357" mass="41424">MKGDIMRQFEYKESWKKLLTPNIVSLLTSIHEYKGEQNLFIESNSDKLTELLEVAKIQSTEASNKIEGIITTDERLRKLVMDKTMPKSRNEKEIAGYRDVLNTIHENYEYIPVNENYFLQLHGDLYKYNSLGFGGKFKSSDNIIAEVDSFGNQRIRFKPIEAWATPEAIANMCNAYNDAVNDNIDPLILMPMFILDFLCIHPFNDGNGRMSRLLTLLLLYKSGYIVGKYISIEKLIEQSKETYYEVLQASSYGWHENENDYEPFVEYYLGVIIAAYKEFSGRVQTLIESGMSKPGRIREVIRKHMGKITKNQIMEKCPDISETTIQRTLSDLLKNNEIIKLSGGRYTSYIWNREEEK</sequence>
<dbReference type="EMBL" id="NFKM01000018">
    <property type="protein sequence ID" value="OUP58068.1"/>
    <property type="molecule type" value="Genomic_DNA"/>
</dbReference>
<dbReference type="PANTHER" id="PTHR13504">
    <property type="entry name" value="FIDO DOMAIN-CONTAINING PROTEIN DDB_G0283145"/>
    <property type="match status" value="1"/>
</dbReference>
<keyword evidence="2" id="KW-0547">Nucleotide-binding</keyword>
<evidence type="ECO:0000313" key="4">
    <source>
        <dbReference type="EMBL" id="OUP58068.1"/>
    </source>
</evidence>
<dbReference type="PROSITE" id="PS51459">
    <property type="entry name" value="FIDO"/>
    <property type="match status" value="1"/>
</dbReference>
<keyword evidence="2" id="KW-0067">ATP-binding</keyword>
<comment type="caution">
    <text evidence="4">The sequence shown here is derived from an EMBL/GenBank/DDBJ whole genome shotgun (WGS) entry which is preliminary data.</text>
</comment>
<protein>
    <submittedName>
        <fullName evidence="4">Cell filamentation protein Fic</fullName>
    </submittedName>
</protein>
<evidence type="ECO:0000256" key="1">
    <source>
        <dbReference type="PIRSR" id="PIRSR640198-1"/>
    </source>
</evidence>
<dbReference type="Gene3D" id="1.10.3290.10">
    <property type="entry name" value="Fido-like domain"/>
    <property type="match status" value="1"/>
</dbReference>
<proteinExistence type="predicted"/>
<feature type="active site" evidence="1">
    <location>
        <position position="201"/>
    </location>
</feature>
<dbReference type="GO" id="GO:0005524">
    <property type="term" value="F:ATP binding"/>
    <property type="evidence" value="ECO:0007669"/>
    <property type="project" value="UniProtKB-KW"/>
</dbReference>
<evidence type="ECO:0000313" key="5">
    <source>
        <dbReference type="Proteomes" id="UP000195447"/>
    </source>
</evidence>
<feature type="binding site" evidence="2">
    <location>
        <begin position="205"/>
        <end position="212"/>
    </location>
    <ligand>
        <name>ATP</name>
        <dbReference type="ChEBI" id="CHEBI:30616"/>
    </ligand>
</feature>
<dbReference type="InterPro" id="IPR040198">
    <property type="entry name" value="Fido_containing"/>
</dbReference>
<accession>A0A1Y4LMZ4</accession>
<feature type="binding site" evidence="2">
    <location>
        <position position="257"/>
    </location>
    <ligand>
        <name>ATP</name>
        <dbReference type="ChEBI" id="CHEBI:30616"/>
    </ligand>
</feature>
<dbReference type="InterPro" id="IPR036597">
    <property type="entry name" value="Fido-like_dom_sf"/>
</dbReference>
<gene>
    <name evidence="4" type="ORF">B5F14_08405</name>
</gene>
<reference evidence="5" key="1">
    <citation type="submission" date="2017-04" db="EMBL/GenBank/DDBJ databases">
        <title>Function of individual gut microbiota members based on whole genome sequencing of pure cultures obtained from chicken caecum.</title>
        <authorList>
            <person name="Medvecky M."/>
            <person name="Cejkova D."/>
            <person name="Polansky O."/>
            <person name="Karasova D."/>
            <person name="Kubasova T."/>
            <person name="Cizek A."/>
            <person name="Rychlik I."/>
        </authorList>
    </citation>
    <scope>NUCLEOTIDE SEQUENCE [LARGE SCALE GENOMIC DNA]</scope>
    <source>
        <strain evidence="5">An178</strain>
    </source>
</reference>
<dbReference type="Proteomes" id="UP000195447">
    <property type="component" value="Unassembled WGS sequence"/>
</dbReference>
<feature type="binding site" evidence="2">
    <location>
        <begin position="243"/>
        <end position="244"/>
    </location>
    <ligand>
        <name>ATP</name>
        <dbReference type="ChEBI" id="CHEBI:30616"/>
    </ligand>
</feature>
<dbReference type="PANTHER" id="PTHR13504:SF38">
    <property type="entry name" value="FIDO DOMAIN-CONTAINING PROTEIN"/>
    <property type="match status" value="1"/>
</dbReference>
<evidence type="ECO:0000259" key="3">
    <source>
        <dbReference type="PROSITE" id="PS51459"/>
    </source>
</evidence>
<dbReference type="InterPro" id="IPR003812">
    <property type="entry name" value="Fido"/>
</dbReference>
<feature type="domain" description="Fido" evidence="3">
    <location>
        <begin position="113"/>
        <end position="270"/>
    </location>
</feature>
<dbReference type="Pfam" id="PF02661">
    <property type="entry name" value="Fic"/>
    <property type="match status" value="1"/>
</dbReference>